<sequence>PSLTKNITDLPPDKVIYISKDDIELFAHLASMTKEHHVLTFFDELHLGLFDKLRKFESSSPPNVVIPLSSPVYGFLFKSFLEIVAEIGLKAENCSVSTMFFHEQGKWKLADEIVWNQEVKPSNQTSLIQKSLDCQYRFIYKLLCHFDPKYFSLGKDFDYQFEVLNKEDPENSWWKKQFKKLKRRVMRQKNINDIPQDRKVWLYILDHTIHKVVMQNSSDSTSCLELFRPVLDGLITFITACPTNSYESFRVVTHNALMFEIQAISHFQDKEKLSDKDSVILENLMKYITVVSTDMKSGSSASSDFRNLIEEYSRYSSLRHLLTVDESLCPAYLVTKIKEIHALILMLVDASLEKSVNVPSLVKYFRELNDFIEDFKNIDFPGNWYIKSNISRPGIIEKVDNKIASESRCSYKVIDLKRFIEVDENGCPPQHHIIHIVSRLLECAIKSLTITWESDSEQSVAQLEATGALLCAMRSSFLYLKEQPDYRDFEMFSNESVNPFLQVVDRCRVLEEFKIRVNVIKESFWYIRKVDEIGITQALELFNKLNHDSLNVNKLKQCYDKYVSKYDEYIGDAKRESDLLDVNALVESVTTNKADYKEIAKWDEVVKTEKLPTLLAGLSAVWSLLVSKDVRSSGKFLKPHCIQVLCIMRLLSLDGSSRGVEHHLAQVLTGQGKSVILGLLSAVLAFT</sequence>
<dbReference type="InterPro" id="IPR027417">
    <property type="entry name" value="P-loop_NTPase"/>
</dbReference>
<dbReference type="EMBL" id="GBHO01040258">
    <property type="protein sequence ID" value="JAG03346.1"/>
    <property type="molecule type" value="Transcribed_RNA"/>
</dbReference>
<protein>
    <submittedName>
        <fullName evidence="1">Matrix metalloproteinase-20</fullName>
    </submittedName>
</protein>
<accession>A0A0A9W7F3</accession>
<reference evidence="1" key="2">
    <citation type="submission" date="2014-07" db="EMBL/GenBank/DDBJ databases">
        <authorList>
            <person name="Hull J."/>
        </authorList>
    </citation>
    <scope>NUCLEOTIDE SEQUENCE</scope>
</reference>
<feature type="non-terminal residue" evidence="1">
    <location>
        <position position="687"/>
    </location>
</feature>
<name>A0A0A9W7F3_LYGHE</name>
<evidence type="ECO:0000313" key="1">
    <source>
        <dbReference type="EMBL" id="JAG03346.1"/>
    </source>
</evidence>
<dbReference type="AlphaFoldDB" id="A0A0A9W7F3"/>
<gene>
    <name evidence="1" type="primary">Mmp20_1</name>
    <name evidence="1" type="ORF">CM83_47546</name>
</gene>
<reference evidence="1" key="1">
    <citation type="journal article" date="2014" name="PLoS ONE">
        <title>Transcriptome-Based Identification of ABC Transporters in the Western Tarnished Plant Bug Lygus hesperus.</title>
        <authorList>
            <person name="Hull J.J."/>
            <person name="Chaney K."/>
            <person name="Geib S.M."/>
            <person name="Fabrick J.A."/>
            <person name="Brent C.S."/>
            <person name="Walsh D."/>
            <person name="Lavine L.C."/>
        </authorList>
    </citation>
    <scope>NUCLEOTIDE SEQUENCE</scope>
</reference>
<organism evidence="1">
    <name type="scientific">Lygus hesperus</name>
    <name type="common">Western plant bug</name>
    <dbReference type="NCBI Taxonomy" id="30085"/>
    <lineage>
        <taxon>Eukaryota</taxon>
        <taxon>Metazoa</taxon>
        <taxon>Ecdysozoa</taxon>
        <taxon>Arthropoda</taxon>
        <taxon>Hexapoda</taxon>
        <taxon>Insecta</taxon>
        <taxon>Pterygota</taxon>
        <taxon>Neoptera</taxon>
        <taxon>Paraneoptera</taxon>
        <taxon>Hemiptera</taxon>
        <taxon>Heteroptera</taxon>
        <taxon>Panheteroptera</taxon>
        <taxon>Cimicomorpha</taxon>
        <taxon>Miridae</taxon>
        <taxon>Mirini</taxon>
        <taxon>Lygus</taxon>
    </lineage>
</organism>
<dbReference type="Gene3D" id="3.40.50.300">
    <property type="entry name" value="P-loop containing nucleotide triphosphate hydrolases"/>
    <property type="match status" value="1"/>
</dbReference>
<proteinExistence type="predicted"/>
<feature type="non-terminal residue" evidence="1">
    <location>
        <position position="1"/>
    </location>
</feature>